<dbReference type="Gene3D" id="3.40.710.10">
    <property type="entry name" value="DD-peptidase/beta-lactamase superfamily"/>
    <property type="match status" value="1"/>
</dbReference>
<name>A0A5C4N7D9_9RHOB</name>
<comment type="caution">
    <text evidence="3">The sequence shown here is derived from an EMBL/GenBank/DDBJ whole genome shotgun (WGS) entry which is preliminary data.</text>
</comment>
<dbReference type="InterPro" id="IPR001466">
    <property type="entry name" value="Beta-lactam-related"/>
</dbReference>
<dbReference type="PANTHER" id="PTHR43283:SF3">
    <property type="entry name" value="BETA-LACTAMASE FAMILY PROTEIN (AFU_ORTHOLOGUE AFUA_5G07500)"/>
    <property type="match status" value="1"/>
</dbReference>
<dbReference type="Pfam" id="PF00144">
    <property type="entry name" value="Beta-lactamase"/>
    <property type="match status" value="1"/>
</dbReference>
<feature type="signal peptide" evidence="1">
    <location>
        <begin position="1"/>
        <end position="26"/>
    </location>
</feature>
<organism evidence="3 4">
    <name type="scientific">Rubellimicrobium rubrum</name>
    <dbReference type="NCBI Taxonomy" id="2585369"/>
    <lineage>
        <taxon>Bacteria</taxon>
        <taxon>Pseudomonadati</taxon>
        <taxon>Pseudomonadota</taxon>
        <taxon>Alphaproteobacteria</taxon>
        <taxon>Rhodobacterales</taxon>
        <taxon>Roseobacteraceae</taxon>
        <taxon>Rubellimicrobium</taxon>
    </lineage>
</organism>
<dbReference type="Proteomes" id="UP000305887">
    <property type="component" value="Unassembled WGS sequence"/>
</dbReference>
<dbReference type="EMBL" id="VDFU01000001">
    <property type="protein sequence ID" value="TNC53019.1"/>
    <property type="molecule type" value="Genomic_DNA"/>
</dbReference>
<dbReference type="SUPFAM" id="SSF56601">
    <property type="entry name" value="beta-lactamase/transpeptidase-like"/>
    <property type="match status" value="1"/>
</dbReference>
<evidence type="ECO:0000313" key="4">
    <source>
        <dbReference type="Proteomes" id="UP000305887"/>
    </source>
</evidence>
<sequence>MPFITIPKHLLAATALSALLAPAAQADHWAEASPDQLGLSAERLERLTAVMQAYVDEGVLPGMVILVAKDGRIAYSRAFGHQDVGSQTPMTTDTIFRIASQTKAITSAGVLLLQEEGKLLVDDPVGKYMPEWMETTVAVEDEEGGYYEIPAKRPITIRDLLTHTSGIPYGAWINGVTDEAWQEAGITGWYFASDDEPIREIVRRMADLPMIAQPGTEYIYGSNTDILGALIEVVSGQPLDAFFQDRFFDPIGMTDTHFFLPEAKANRLATVYEMTEEGLTPAPDVGAMWDQGDYVVGDGPNVTFSGGAGLVSTAHDYAAFLEMLRQGGVAPGGERILAPMTVTLMTTDHLGGIEFEPGAGFGYGFEVVLDPGTLGVPVNEGEFRWGGAYHSTYWVDPEEEMVVTYFTQLGEETMDVDDHGKLRALIYQAIVE</sequence>
<feature type="domain" description="Beta-lactamase-related" evidence="2">
    <location>
        <begin position="48"/>
        <end position="426"/>
    </location>
</feature>
<dbReference type="OrthoDB" id="5377981at2"/>
<evidence type="ECO:0000259" key="2">
    <source>
        <dbReference type="Pfam" id="PF00144"/>
    </source>
</evidence>
<evidence type="ECO:0000313" key="3">
    <source>
        <dbReference type="EMBL" id="TNC53019.1"/>
    </source>
</evidence>
<dbReference type="PANTHER" id="PTHR43283">
    <property type="entry name" value="BETA-LACTAMASE-RELATED"/>
    <property type="match status" value="1"/>
</dbReference>
<keyword evidence="1" id="KW-0732">Signal</keyword>
<accession>A0A5C4N7D9</accession>
<reference evidence="3 4" key="1">
    <citation type="submission" date="2019-06" db="EMBL/GenBank/DDBJ databases">
        <title>YIM 131921 draft genome.</title>
        <authorList>
            <person name="Jiang L."/>
        </authorList>
    </citation>
    <scope>NUCLEOTIDE SEQUENCE [LARGE SCALE GENOMIC DNA]</scope>
    <source>
        <strain evidence="3 4">YIM 131921</strain>
    </source>
</reference>
<dbReference type="InterPro" id="IPR050789">
    <property type="entry name" value="Diverse_Enzym_Activities"/>
</dbReference>
<keyword evidence="4" id="KW-1185">Reference proteome</keyword>
<feature type="chain" id="PRO_5022812406" evidence="1">
    <location>
        <begin position="27"/>
        <end position="432"/>
    </location>
</feature>
<dbReference type="InterPro" id="IPR012338">
    <property type="entry name" value="Beta-lactam/transpept-like"/>
</dbReference>
<dbReference type="AlphaFoldDB" id="A0A5C4N7D9"/>
<evidence type="ECO:0000256" key="1">
    <source>
        <dbReference type="SAM" id="SignalP"/>
    </source>
</evidence>
<protein>
    <submittedName>
        <fullName evidence="3">Beta-lactamase family protein</fullName>
    </submittedName>
</protein>
<proteinExistence type="predicted"/>
<gene>
    <name evidence="3" type="ORF">FHG66_01655</name>
</gene>
<dbReference type="RefSeq" id="WP_139074943.1">
    <property type="nucleotide sequence ID" value="NZ_VDFU01000001.1"/>
</dbReference>